<dbReference type="InterPro" id="IPR006603">
    <property type="entry name" value="PQ-loop_rpt"/>
</dbReference>
<feature type="region of interest" description="Disordered" evidence="5">
    <location>
        <begin position="149"/>
        <end position="186"/>
    </location>
</feature>
<feature type="region of interest" description="Disordered" evidence="5">
    <location>
        <begin position="290"/>
        <end position="309"/>
    </location>
</feature>
<evidence type="ECO:0000313" key="8">
    <source>
        <dbReference type="Proteomes" id="UP001239994"/>
    </source>
</evidence>
<gene>
    <name evidence="7" type="ORF">P4O66_018189</name>
</gene>
<dbReference type="GO" id="GO:0042147">
    <property type="term" value="P:retrograde transport, endosome to Golgi"/>
    <property type="evidence" value="ECO:0007669"/>
    <property type="project" value="TreeGrafter"/>
</dbReference>
<dbReference type="EMBL" id="JAROKS010000026">
    <property type="protein sequence ID" value="KAK1784929.1"/>
    <property type="molecule type" value="Genomic_DNA"/>
</dbReference>
<comment type="caution">
    <text evidence="7">The sequence shown here is derived from an EMBL/GenBank/DDBJ whole genome shotgun (WGS) entry which is preliminary data.</text>
</comment>
<evidence type="ECO:0000256" key="3">
    <source>
        <dbReference type="ARBA" id="ARBA00022989"/>
    </source>
</evidence>
<feature type="transmembrane region" description="Helical" evidence="6">
    <location>
        <begin position="74"/>
        <end position="97"/>
    </location>
</feature>
<evidence type="ECO:0000256" key="2">
    <source>
        <dbReference type="ARBA" id="ARBA00022692"/>
    </source>
</evidence>
<feature type="compositionally biased region" description="Polar residues" evidence="5">
    <location>
        <begin position="209"/>
        <end position="229"/>
    </location>
</feature>
<evidence type="ECO:0000256" key="1">
    <source>
        <dbReference type="ARBA" id="ARBA00004141"/>
    </source>
</evidence>
<name>A0AAD8YS94_9TELE</name>
<dbReference type="GO" id="GO:0016020">
    <property type="term" value="C:membrane"/>
    <property type="evidence" value="ECO:0007669"/>
    <property type="project" value="UniProtKB-SubCell"/>
</dbReference>
<evidence type="ECO:0008006" key="9">
    <source>
        <dbReference type="Google" id="ProtNLM"/>
    </source>
</evidence>
<dbReference type="FunFam" id="1.20.1280.290:FF:000008">
    <property type="entry name" value="PQ-loop repeat-containing protein 1"/>
    <property type="match status" value="1"/>
</dbReference>
<feature type="transmembrane region" description="Helical" evidence="6">
    <location>
        <begin position="15"/>
        <end position="36"/>
    </location>
</feature>
<dbReference type="Proteomes" id="UP001239994">
    <property type="component" value="Unassembled WGS sequence"/>
</dbReference>
<evidence type="ECO:0000256" key="5">
    <source>
        <dbReference type="SAM" id="MobiDB-lite"/>
    </source>
</evidence>
<reference evidence="7" key="1">
    <citation type="submission" date="2023-03" db="EMBL/GenBank/DDBJ databases">
        <title>Electrophorus voltai genome.</title>
        <authorList>
            <person name="Bian C."/>
        </authorList>
    </citation>
    <scope>NUCLEOTIDE SEQUENCE</scope>
    <source>
        <strain evidence="7">CB-2022</strain>
        <tissue evidence="7">Muscle</tissue>
    </source>
</reference>
<evidence type="ECO:0000256" key="6">
    <source>
        <dbReference type="SAM" id="Phobius"/>
    </source>
</evidence>
<dbReference type="PANTHER" id="PTHR14856">
    <property type="entry name" value="PQ-LOOP REPEAT-CONTAINING PROTEIN 1-LIKE PROTEIN"/>
    <property type="match status" value="1"/>
</dbReference>
<evidence type="ECO:0000313" key="7">
    <source>
        <dbReference type="EMBL" id="KAK1784929.1"/>
    </source>
</evidence>
<dbReference type="GO" id="GO:0005829">
    <property type="term" value="C:cytosol"/>
    <property type="evidence" value="ECO:0007669"/>
    <property type="project" value="GOC"/>
</dbReference>
<feature type="region of interest" description="Disordered" evidence="5">
    <location>
        <begin position="209"/>
        <end position="238"/>
    </location>
</feature>
<evidence type="ECO:0000256" key="4">
    <source>
        <dbReference type="ARBA" id="ARBA00023136"/>
    </source>
</evidence>
<dbReference type="GO" id="GO:0045332">
    <property type="term" value="P:phospholipid translocation"/>
    <property type="evidence" value="ECO:0007669"/>
    <property type="project" value="TreeGrafter"/>
</dbReference>
<dbReference type="GO" id="GO:0005802">
    <property type="term" value="C:trans-Golgi network"/>
    <property type="evidence" value="ECO:0007669"/>
    <property type="project" value="TreeGrafter"/>
</dbReference>
<proteinExistence type="predicted"/>
<comment type="subcellular location">
    <subcellularLocation>
        <location evidence="1">Membrane</location>
        <topology evidence="1">Multi-pass membrane protein</topology>
    </subcellularLocation>
</comment>
<accession>A0AAD8YS94</accession>
<dbReference type="InterPro" id="IPR052241">
    <property type="entry name" value="SLC66/Scramblase_ANY1"/>
</dbReference>
<protein>
    <recommendedName>
        <fullName evidence="9">PQ-loop repeat-containing protein 1</fullName>
    </recommendedName>
</protein>
<dbReference type="PANTHER" id="PTHR14856:SF11">
    <property type="entry name" value="PQ-LOOP REPEAT-CONTAINING PROTEIN 1 ISOFORM X1"/>
    <property type="match status" value="1"/>
</dbReference>
<organism evidence="7 8">
    <name type="scientific">Electrophorus voltai</name>
    <dbReference type="NCBI Taxonomy" id="2609070"/>
    <lineage>
        <taxon>Eukaryota</taxon>
        <taxon>Metazoa</taxon>
        <taxon>Chordata</taxon>
        <taxon>Craniata</taxon>
        <taxon>Vertebrata</taxon>
        <taxon>Euteleostomi</taxon>
        <taxon>Actinopterygii</taxon>
        <taxon>Neopterygii</taxon>
        <taxon>Teleostei</taxon>
        <taxon>Ostariophysi</taxon>
        <taxon>Gymnotiformes</taxon>
        <taxon>Gymnotoidei</taxon>
        <taxon>Gymnotidae</taxon>
        <taxon>Electrophorus</taxon>
    </lineage>
</organism>
<sequence length="472" mass="52090">MEAELEEAWGGVWSLLPWLASGVMVVGVAVPYIPQYQEIRRTGNTDGFSTRVCLVLLVANILRVFFWIGKQFELALLLQSVVMILTMMALLHLCCTVQSSNRVSIKQHRITGTNNQSPNSTTSPVLTTSYQTAPHHRYQQPVTKQHRITGTNNQLPNSTTSPVTKQHHITGTNNQLPNSTASPVPTTSYQTALHHRYQQPVTKQHRITGTNNQLPNSTASQVPTTSYQTAPHHRYQQPVTKRHRITGTNNQSCVSVKTPNSRVVGGQPSIQINSQQRLWDPSQEAICLERGTSGKKEPRKSNPRKSGCCEAAGTSHTGEFTRGLCSVAVVDSELSEAASSVVCGRSLECSQGAWLLWGQMGRGSAWNSPDQAGTLRGPSPYERRTLRSRSVHILHPIGKGWTALIQSANMTVVAWQVTVGPRKMNLCWHSDNVSLLIHSVSPVCVKMVVLWTAGDVFKTSYFAVNDSPVQFW</sequence>
<dbReference type="Pfam" id="PF04193">
    <property type="entry name" value="PQ-loop"/>
    <property type="match status" value="1"/>
</dbReference>
<keyword evidence="3 6" id="KW-1133">Transmembrane helix</keyword>
<keyword evidence="4 6" id="KW-0472">Membrane</keyword>
<feature type="transmembrane region" description="Helical" evidence="6">
    <location>
        <begin position="48"/>
        <end position="68"/>
    </location>
</feature>
<dbReference type="GO" id="GO:0005768">
    <property type="term" value="C:endosome"/>
    <property type="evidence" value="ECO:0007669"/>
    <property type="project" value="TreeGrafter"/>
</dbReference>
<feature type="non-terminal residue" evidence="7">
    <location>
        <position position="1"/>
    </location>
</feature>
<keyword evidence="8" id="KW-1185">Reference proteome</keyword>
<dbReference type="AlphaFoldDB" id="A0AAD8YS94"/>
<dbReference type="Gene3D" id="1.20.1280.290">
    <property type="match status" value="1"/>
</dbReference>
<keyword evidence="2 6" id="KW-0812">Transmembrane</keyword>